<dbReference type="GO" id="GO:0006261">
    <property type="term" value="P:DNA-templated DNA replication"/>
    <property type="evidence" value="ECO:0007669"/>
    <property type="project" value="TreeGrafter"/>
</dbReference>
<dbReference type="GO" id="GO:0003887">
    <property type="term" value="F:DNA-directed DNA polymerase activity"/>
    <property type="evidence" value="ECO:0007669"/>
    <property type="project" value="InterPro"/>
</dbReference>
<reference evidence="1 2" key="2">
    <citation type="submission" date="2011-10" db="EMBL/GenBank/DDBJ databases">
        <title>The Genome Sequence of Simonsiella muelleri ATCC 29453.</title>
        <authorList>
            <consortium name="The Broad Institute Genome Sequencing Platform"/>
            <consortium name="The Broad Institute Genome Sequencing Center for Infectious Disease"/>
            <person name="Earl A."/>
            <person name="Ward D."/>
            <person name="Feldgarden M."/>
            <person name="Gevers D."/>
            <person name="Izard J."/>
            <person name="Baranova O.V."/>
            <person name="Blanton J.M."/>
            <person name="Tanner A.C."/>
            <person name="Dewhirst F."/>
            <person name="Young S.K."/>
            <person name="Zeng Q."/>
            <person name="Gargeya S."/>
            <person name="Fitzgerald M."/>
            <person name="Haas B."/>
            <person name="Abouelleil A."/>
            <person name="Alvarado L."/>
            <person name="Arachchi H.M."/>
            <person name="Berlin A."/>
            <person name="Brown A."/>
            <person name="Chapman S.B."/>
            <person name="Chen Z."/>
            <person name="Dunbar C."/>
            <person name="Freedman E."/>
            <person name="Gearin G."/>
            <person name="Goldberg J."/>
            <person name="Griggs A."/>
            <person name="Gujja S."/>
            <person name="Heiman D."/>
            <person name="Howarth C."/>
            <person name="Larson L."/>
            <person name="Lui A."/>
            <person name="MacDonald P.J.P."/>
            <person name="Montmayeur A."/>
            <person name="Murphy C."/>
            <person name="Neiman D."/>
            <person name="Pearson M."/>
            <person name="Priest M."/>
            <person name="Roberts A."/>
            <person name="Saif S."/>
            <person name="Shea T."/>
            <person name="Shenoy N."/>
            <person name="Sisk P."/>
            <person name="Stolte C."/>
            <person name="Sykes S."/>
            <person name="Wortman J."/>
            <person name="Nusbaum C."/>
            <person name="Birren B."/>
        </authorList>
    </citation>
    <scope>NUCLEOTIDE SEQUENCE [LARGE SCALE GENOMIC DNA]</scope>
    <source>
        <strain evidence="1 2">ATCC 29453</strain>
    </source>
</reference>
<dbReference type="GO" id="GO:0008408">
    <property type="term" value="F:3'-5' exonuclease activity"/>
    <property type="evidence" value="ECO:0007669"/>
    <property type="project" value="InterPro"/>
</dbReference>
<protein>
    <submittedName>
        <fullName evidence="1">DNA polymerase III, delta' subunit</fullName>
    </submittedName>
</protein>
<dbReference type="KEGG" id="smur:BWP33_07120"/>
<dbReference type="STRING" id="641147.HMPREF9021_01442"/>
<dbReference type="Proteomes" id="UP000017813">
    <property type="component" value="Unassembled WGS sequence"/>
</dbReference>
<gene>
    <name evidence="1" type="ORF">HMPREF9021_01442</name>
</gene>
<dbReference type="Gene3D" id="3.40.50.300">
    <property type="entry name" value="P-loop containing nucleotide triphosphate hydrolases"/>
    <property type="match status" value="1"/>
</dbReference>
<dbReference type="HOGENOM" id="CLU_006229_4_3_4"/>
<evidence type="ECO:0000313" key="1">
    <source>
        <dbReference type="EMBL" id="EFG30836.1"/>
    </source>
</evidence>
<dbReference type="InterPro" id="IPR004622">
    <property type="entry name" value="DNA_pol_HolB"/>
</dbReference>
<name>V9H5V1_9NEIS</name>
<dbReference type="OrthoDB" id="9811073at2"/>
<dbReference type="AlphaFoldDB" id="V9H5V1"/>
<comment type="caution">
    <text evidence="1">The sequence shown here is derived from an EMBL/GenBank/DDBJ whole genome shotgun (WGS) entry which is preliminary data.</text>
</comment>
<keyword evidence="2" id="KW-1185">Reference proteome</keyword>
<dbReference type="InterPro" id="IPR027417">
    <property type="entry name" value="P-loop_NTPase"/>
</dbReference>
<sequence>MIYPWHSNTWQQLTTHWHHQPNAWLLLGKSNTGKSAFALHLAQSLLCESPQPHHDPCGTCPSCHLFNQGTHPDFYSLTPEQPEEGTTSRKLLNIKIDAVRAILEPLMQSSVRGGRRVVLINPAESLNTQAANALLKILEEPPEAVIFLLVAHNRDRVLPTIKSRCRQLLLPAPDFQAALIFAKKQQIENAENLLAFHSHAPLFPHTPEQDELREKLIDLLAQPRLLAILDYAAEFDKTKLPLATLLDWMNKWLIDLALAQQNMNVMYYPHHKDSLKNLATQTNPATLFHFQAALNALAPYGHHSLNVKMQTESLLCEYLTFTQNKSSN</sequence>
<evidence type="ECO:0000313" key="2">
    <source>
        <dbReference type="Proteomes" id="UP000017813"/>
    </source>
</evidence>
<accession>V9H5V1</accession>
<dbReference type="GO" id="GO:0009360">
    <property type="term" value="C:DNA polymerase III complex"/>
    <property type="evidence" value="ECO:0007669"/>
    <property type="project" value="TreeGrafter"/>
</dbReference>
<dbReference type="EMBL" id="ADCY02000045">
    <property type="protein sequence ID" value="EFG30836.1"/>
    <property type="molecule type" value="Genomic_DNA"/>
</dbReference>
<dbReference type="NCBIfam" id="TIGR00678">
    <property type="entry name" value="holB"/>
    <property type="match status" value="1"/>
</dbReference>
<dbReference type="SUPFAM" id="SSF52540">
    <property type="entry name" value="P-loop containing nucleoside triphosphate hydrolases"/>
    <property type="match status" value="1"/>
</dbReference>
<dbReference type="PANTHER" id="PTHR11669:SF8">
    <property type="entry name" value="DNA POLYMERASE III SUBUNIT DELTA"/>
    <property type="match status" value="1"/>
</dbReference>
<dbReference type="RefSeq" id="WP_002642466.1">
    <property type="nucleotide sequence ID" value="NZ_CP019448.1"/>
</dbReference>
<dbReference type="InterPro" id="IPR050238">
    <property type="entry name" value="DNA_Rep/Repair_Clamp_Loader"/>
</dbReference>
<proteinExistence type="predicted"/>
<dbReference type="eggNOG" id="COG0470">
    <property type="taxonomic scope" value="Bacteria"/>
</dbReference>
<dbReference type="PANTHER" id="PTHR11669">
    <property type="entry name" value="REPLICATION FACTOR C / DNA POLYMERASE III GAMMA-TAU SUBUNIT"/>
    <property type="match status" value="1"/>
</dbReference>
<reference evidence="1 2" key="1">
    <citation type="submission" date="2010-03" db="EMBL/GenBank/DDBJ databases">
        <authorList>
            <consortium name="The Broad Institute Genome Sequencing Platform"/>
            <person name="Ward D."/>
            <person name="Earl A."/>
            <person name="Feldgarden M."/>
            <person name="Gevers D."/>
            <person name="Young S."/>
            <person name="Zeng Q."/>
            <person name="Koehrsen M."/>
            <person name="Alvarado L."/>
            <person name="Berlin A.M."/>
            <person name="Borenstein D."/>
            <person name="Chapman S.B."/>
            <person name="Chen Z."/>
            <person name="Engels R."/>
            <person name="Freedman E."/>
            <person name="Gellesch M."/>
            <person name="Goldberg J."/>
            <person name="Griggs A."/>
            <person name="Gujja S."/>
            <person name="Heilman E.R."/>
            <person name="Heiman D.I."/>
            <person name="Hepburn T.A."/>
            <person name="Howarth C."/>
            <person name="Jen D."/>
            <person name="Larson L."/>
            <person name="Mehta T."/>
            <person name="Park D."/>
            <person name="Pearson M."/>
            <person name="Richards J."/>
            <person name="Roberts A."/>
            <person name="Saif S."/>
            <person name="Shea T.D."/>
            <person name="Shenoy N."/>
            <person name="Sisk P."/>
            <person name="Stolte C."/>
            <person name="Sykes S.N."/>
            <person name="Walk T."/>
            <person name="White J."/>
            <person name="Yandava C."/>
            <person name="Izard J."/>
            <person name="Baranova O.V."/>
            <person name="Blanton J.M."/>
            <person name="Tanner A.C."/>
            <person name="Dewhirst F."/>
            <person name="Haas B."/>
            <person name="Nusbaum C."/>
            <person name="Birren B."/>
        </authorList>
    </citation>
    <scope>NUCLEOTIDE SEQUENCE [LARGE SCALE GENOMIC DNA]</scope>
    <source>
        <strain evidence="1 2">ATCC 29453</strain>
    </source>
</reference>
<organism evidence="1 2">
    <name type="scientific">Simonsiella muelleri ATCC 29453</name>
    <dbReference type="NCBI Taxonomy" id="641147"/>
    <lineage>
        <taxon>Bacteria</taxon>
        <taxon>Pseudomonadati</taxon>
        <taxon>Pseudomonadota</taxon>
        <taxon>Betaproteobacteria</taxon>
        <taxon>Neisseriales</taxon>
        <taxon>Neisseriaceae</taxon>
        <taxon>Simonsiella</taxon>
    </lineage>
</organism>
<dbReference type="Pfam" id="PF13177">
    <property type="entry name" value="DNA_pol3_delta2"/>
    <property type="match status" value="1"/>
</dbReference>